<protein>
    <submittedName>
        <fullName evidence="4">D12 class N6 adenine-specific DNA methyltransferase</fullName>
    </submittedName>
</protein>
<evidence type="ECO:0000256" key="1">
    <source>
        <dbReference type="ARBA" id="ARBA00022603"/>
    </source>
</evidence>
<keyword evidence="5" id="KW-1185">Reference proteome</keyword>
<keyword evidence="3" id="KW-0949">S-adenosyl-L-methionine</keyword>
<dbReference type="STRING" id="76731.RD2015_2207"/>
<dbReference type="EMBL" id="CP013729">
    <property type="protein sequence ID" value="ALV06679.1"/>
    <property type="molecule type" value="Genomic_DNA"/>
</dbReference>
<evidence type="ECO:0000256" key="3">
    <source>
        <dbReference type="ARBA" id="ARBA00022691"/>
    </source>
</evidence>
<dbReference type="GO" id="GO:1904047">
    <property type="term" value="F:S-adenosyl-L-methionine binding"/>
    <property type="evidence" value="ECO:0007669"/>
    <property type="project" value="TreeGrafter"/>
</dbReference>
<organism evidence="4 5">
    <name type="scientific">Roseateles depolymerans</name>
    <dbReference type="NCBI Taxonomy" id="76731"/>
    <lineage>
        <taxon>Bacteria</taxon>
        <taxon>Pseudomonadati</taxon>
        <taxon>Pseudomonadota</taxon>
        <taxon>Betaproteobacteria</taxon>
        <taxon>Burkholderiales</taxon>
        <taxon>Sphaerotilaceae</taxon>
        <taxon>Roseateles</taxon>
    </lineage>
</organism>
<dbReference type="PANTHER" id="PTHR30481:SF4">
    <property type="entry name" value="SITE-SPECIFIC DNA-METHYLTRANSFERASE (ADENINE-SPECIFIC)"/>
    <property type="match status" value="1"/>
</dbReference>
<dbReference type="RefSeq" id="WP_058934918.1">
    <property type="nucleotide sequence ID" value="NZ_CP013729.1"/>
</dbReference>
<evidence type="ECO:0000313" key="4">
    <source>
        <dbReference type="EMBL" id="ALV06679.1"/>
    </source>
</evidence>
<dbReference type="SUPFAM" id="SSF53335">
    <property type="entry name" value="S-adenosyl-L-methionine-dependent methyltransferases"/>
    <property type="match status" value="1"/>
</dbReference>
<dbReference type="PIRSF" id="PIRSF000398">
    <property type="entry name" value="M_m6A_EcoRV"/>
    <property type="match status" value="1"/>
</dbReference>
<dbReference type="InterPro" id="IPR029063">
    <property type="entry name" value="SAM-dependent_MTases_sf"/>
</dbReference>
<keyword evidence="1 4" id="KW-0489">Methyltransferase</keyword>
<sequence length="284" mass="32508">MTAITRPALRYHGGKFRLAPWILQFFPPHHIYVEPFGGGASVLLLKDRSYAEIYNDLDLEVVNFFRVLREANLAEQLQKALYLTPFSRDEFRDAYAETTDPVEGARRTLVRSFMGFGTTTLRHNRTGFRAKANRQTQPAQIDWTNYPAHVATFTERLRGVVIENRDALEVMAQQDTERTLFYVDPPYPHETRSAIKSHNDQAYRHEMTTEDHQALAATLHSLKGMVVLSGYACELYDRQLFANWERHERVAMADGARERTEVVWLNPACSAALERSRGGLFAAA</sequence>
<dbReference type="PRINTS" id="PR00505">
    <property type="entry name" value="D12N6MTFRASE"/>
</dbReference>
<dbReference type="InterPro" id="IPR012327">
    <property type="entry name" value="MeTrfase_D12"/>
</dbReference>
<dbReference type="AlphaFoldDB" id="A0A0U3LP17"/>
<evidence type="ECO:0000313" key="5">
    <source>
        <dbReference type="Proteomes" id="UP000060699"/>
    </source>
</evidence>
<dbReference type="Gene3D" id="3.40.50.150">
    <property type="entry name" value="Vaccinia Virus protein VP39"/>
    <property type="match status" value="2"/>
</dbReference>
<dbReference type="PATRIC" id="fig|76731.3.peg.2260"/>
<dbReference type="Proteomes" id="UP000060699">
    <property type="component" value="Chromosome"/>
</dbReference>
<dbReference type="GO" id="GO:0006298">
    <property type="term" value="P:mismatch repair"/>
    <property type="evidence" value="ECO:0007669"/>
    <property type="project" value="TreeGrafter"/>
</dbReference>
<dbReference type="Pfam" id="PF02086">
    <property type="entry name" value="MethyltransfD12"/>
    <property type="match status" value="1"/>
</dbReference>
<dbReference type="PANTHER" id="PTHR30481">
    <property type="entry name" value="DNA ADENINE METHYLASE"/>
    <property type="match status" value="1"/>
</dbReference>
<dbReference type="REBASE" id="136917">
    <property type="entry name" value="M.Rde42856ORF2207P"/>
</dbReference>
<dbReference type="GO" id="GO:0009007">
    <property type="term" value="F:site-specific DNA-methyltransferase (adenine-specific) activity"/>
    <property type="evidence" value="ECO:0007669"/>
    <property type="project" value="UniProtKB-EC"/>
</dbReference>
<gene>
    <name evidence="4" type="ORF">RD2015_2207</name>
</gene>
<name>A0A0U3LP17_9BURK</name>
<dbReference type="OrthoDB" id="9805629at2"/>
<keyword evidence="2 4" id="KW-0808">Transferase</keyword>
<dbReference type="GO" id="GO:0043565">
    <property type="term" value="F:sequence-specific DNA binding"/>
    <property type="evidence" value="ECO:0007669"/>
    <property type="project" value="TreeGrafter"/>
</dbReference>
<reference evidence="4 5" key="1">
    <citation type="submission" date="2015-12" db="EMBL/GenBank/DDBJ databases">
        <title>Complete genome of Roseateles depolymerans KCTC 42856.</title>
        <authorList>
            <person name="Kim K.M."/>
        </authorList>
    </citation>
    <scope>NUCLEOTIDE SEQUENCE [LARGE SCALE GENOMIC DNA]</scope>
    <source>
        <strain evidence="4 5">KCTC 42856</strain>
    </source>
</reference>
<dbReference type="GO" id="GO:0032259">
    <property type="term" value="P:methylation"/>
    <property type="evidence" value="ECO:0007669"/>
    <property type="project" value="UniProtKB-KW"/>
</dbReference>
<dbReference type="KEGG" id="rdp:RD2015_2207"/>
<proteinExistence type="predicted"/>
<evidence type="ECO:0000256" key="2">
    <source>
        <dbReference type="ARBA" id="ARBA00022679"/>
    </source>
</evidence>
<dbReference type="GO" id="GO:0009307">
    <property type="term" value="P:DNA restriction-modification system"/>
    <property type="evidence" value="ECO:0007669"/>
    <property type="project" value="InterPro"/>
</dbReference>
<accession>A0A0U3LP17</accession>
<dbReference type="InterPro" id="IPR012263">
    <property type="entry name" value="M_m6A_EcoRV"/>
</dbReference>